<dbReference type="InterPro" id="IPR002347">
    <property type="entry name" value="SDR_fam"/>
</dbReference>
<protein>
    <submittedName>
        <fullName evidence="5">Oxidoreductase</fullName>
    </submittedName>
</protein>
<evidence type="ECO:0000256" key="3">
    <source>
        <dbReference type="RuleBase" id="RU000363"/>
    </source>
</evidence>
<dbReference type="PRINTS" id="PR00081">
    <property type="entry name" value="GDHRDH"/>
</dbReference>
<keyword evidence="2" id="KW-0560">Oxidoreductase</keyword>
<dbReference type="InterPro" id="IPR036291">
    <property type="entry name" value="NAD(P)-bd_dom_sf"/>
</dbReference>
<dbReference type="SUPFAM" id="SSF51735">
    <property type="entry name" value="NAD(P)-binding Rossmann-fold domains"/>
    <property type="match status" value="1"/>
</dbReference>
<dbReference type="SMART" id="SM00822">
    <property type="entry name" value="PKS_KR"/>
    <property type="match status" value="1"/>
</dbReference>
<dbReference type="InterPro" id="IPR057326">
    <property type="entry name" value="KR_dom"/>
</dbReference>
<evidence type="ECO:0000256" key="2">
    <source>
        <dbReference type="ARBA" id="ARBA00023002"/>
    </source>
</evidence>
<reference evidence="5 6" key="1">
    <citation type="journal article" date="2019" name="Int. J. Syst. Evol. Microbiol.">
        <title>The Global Catalogue of Microorganisms (GCM) 10K type strain sequencing project: providing services to taxonomists for standard genome sequencing and annotation.</title>
        <authorList>
            <consortium name="The Broad Institute Genomics Platform"/>
            <consortium name="The Broad Institute Genome Sequencing Center for Infectious Disease"/>
            <person name="Wu L."/>
            <person name="Ma J."/>
        </authorList>
    </citation>
    <scope>NUCLEOTIDE SEQUENCE [LARGE SCALE GENOMIC DNA]</scope>
    <source>
        <strain evidence="5 6">JCM 14303</strain>
    </source>
</reference>
<dbReference type="PANTHER" id="PTHR43976">
    <property type="entry name" value="SHORT CHAIN DEHYDROGENASE"/>
    <property type="match status" value="1"/>
</dbReference>
<proteinExistence type="inferred from homology"/>
<name>A0ABN2BAB9_9ACTN</name>
<dbReference type="CDD" id="cd05374">
    <property type="entry name" value="17beta-HSD-like_SDR_c"/>
    <property type="match status" value="1"/>
</dbReference>
<dbReference type="PANTHER" id="PTHR43976:SF16">
    <property type="entry name" value="SHORT-CHAIN DEHYDROGENASE_REDUCTASE FAMILY PROTEIN"/>
    <property type="match status" value="1"/>
</dbReference>
<dbReference type="InterPro" id="IPR020904">
    <property type="entry name" value="Sc_DH/Rdtase_CS"/>
</dbReference>
<dbReference type="Proteomes" id="UP001500363">
    <property type="component" value="Unassembled WGS sequence"/>
</dbReference>
<feature type="domain" description="Ketoreductase" evidence="4">
    <location>
        <begin position="2"/>
        <end position="179"/>
    </location>
</feature>
<comment type="caution">
    <text evidence="5">The sequence shown here is derived from an EMBL/GenBank/DDBJ whole genome shotgun (WGS) entry which is preliminary data.</text>
</comment>
<evidence type="ECO:0000259" key="4">
    <source>
        <dbReference type="SMART" id="SM00822"/>
    </source>
</evidence>
<gene>
    <name evidence="5" type="ORF">GCM10009741_42260</name>
</gene>
<sequence>MRTWFITGGTPGGFGPAFAEAALDSGDRVAITSRRPAELAAWAEPYGDAVLVLPLDVTDPDQIRTAVDAAEQRFGGIDVLVNNAGRGWYGSVEGMPEDDVRRVLELNFFAVLAVTRAVLPGMRARGNGWIVNLSSVGGLRGVPGFGFYSAAKFALEGLTEVLRHEVAEFGVKVLAVEPGAFRTRAYAGFADEPPQETVDAYLPQLEALRRTMIDQDGVQPGDPARGARAVLQALEQDPPPHRLVLGSAGFDAVVGTLEETLADVRRNEKLSRGADYPQSGH</sequence>
<dbReference type="InterPro" id="IPR051911">
    <property type="entry name" value="SDR_oxidoreductase"/>
</dbReference>
<keyword evidence="6" id="KW-1185">Reference proteome</keyword>
<dbReference type="PRINTS" id="PR00080">
    <property type="entry name" value="SDRFAMILY"/>
</dbReference>
<dbReference type="RefSeq" id="WP_344176505.1">
    <property type="nucleotide sequence ID" value="NZ_BAAANC010000002.1"/>
</dbReference>
<evidence type="ECO:0000313" key="6">
    <source>
        <dbReference type="Proteomes" id="UP001500363"/>
    </source>
</evidence>
<comment type="similarity">
    <text evidence="1 3">Belongs to the short-chain dehydrogenases/reductases (SDR) family.</text>
</comment>
<dbReference type="EMBL" id="BAAANC010000002">
    <property type="protein sequence ID" value="GAA1535346.1"/>
    <property type="molecule type" value="Genomic_DNA"/>
</dbReference>
<accession>A0ABN2BAB9</accession>
<evidence type="ECO:0000256" key="1">
    <source>
        <dbReference type="ARBA" id="ARBA00006484"/>
    </source>
</evidence>
<dbReference type="Pfam" id="PF00106">
    <property type="entry name" value="adh_short"/>
    <property type="match status" value="1"/>
</dbReference>
<dbReference type="Gene3D" id="3.40.50.720">
    <property type="entry name" value="NAD(P)-binding Rossmann-like Domain"/>
    <property type="match status" value="1"/>
</dbReference>
<evidence type="ECO:0000313" key="5">
    <source>
        <dbReference type="EMBL" id="GAA1535346.1"/>
    </source>
</evidence>
<organism evidence="5 6">
    <name type="scientific">Kribbella lupini</name>
    <dbReference type="NCBI Taxonomy" id="291602"/>
    <lineage>
        <taxon>Bacteria</taxon>
        <taxon>Bacillati</taxon>
        <taxon>Actinomycetota</taxon>
        <taxon>Actinomycetes</taxon>
        <taxon>Propionibacteriales</taxon>
        <taxon>Kribbellaceae</taxon>
        <taxon>Kribbella</taxon>
    </lineage>
</organism>
<dbReference type="PROSITE" id="PS00061">
    <property type="entry name" value="ADH_SHORT"/>
    <property type="match status" value="1"/>
</dbReference>